<dbReference type="SUPFAM" id="SSF46689">
    <property type="entry name" value="Homeodomain-like"/>
    <property type="match status" value="1"/>
</dbReference>
<dbReference type="EMBL" id="CAIIXF020000005">
    <property type="protein sequence ID" value="CAH1782532.1"/>
    <property type="molecule type" value="Genomic_DNA"/>
</dbReference>
<dbReference type="PANTHER" id="PTHR46833">
    <property type="entry name" value="TELOMERIC REPEAT-BINDING FACTOR 2 TERF2"/>
    <property type="match status" value="1"/>
</dbReference>
<reference evidence="4" key="1">
    <citation type="submission" date="2022-03" db="EMBL/GenBank/DDBJ databases">
        <authorList>
            <person name="Martin C."/>
        </authorList>
    </citation>
    <scope>NUCLEOTIDE SEQUENCE</scope>
</reference>
<evidence type="ECO:0000313" key="5">
    <source>
        <dbReference type="Proteomes" id="UP000749559"/>
    </source>
</evidence>
<comment type="caution">
    <text evidence="4">The sequence shown here is derived from an EMBL/GenBank/DDBJ whole genome shotgun (WGS) entry which is preliminary data.</text>
</comment>
<keyword evidence="5" id="KW-1185">Reference proteome</keyword>
<dbReference type="SMART" id="SM00717">
    <property type="entry name" value="SANT"/>
    <property type="match status" value="1"/>
</dbReference>
<dbReference type="PROSITE" id="PS51294">
    <property type="entry name" value="HTH_MYB"/>
    <property type="match status" value="1"/>
</dbReference>
<dbReference type="AlphaFoldDB" id="A0A8S4NQ94"/>
<dbReference type="PROSITE" id="PS50090">
    <property type="entry name" value="MYB_LIKE"/>
    <property type="match status" value="1"/>
</dbReference>
<dbReference type="PANTHER" id="PTHR46833:SF1">
    <property type="entry name" value="TELOMERIC REPEAT-BINDING FACTOR 2"/>
    <property type="match status" value="1"/>
</dbReference>
<proteinExistence type="predicted"/>
<dbReference type="GO" id="GO:0031848">
    <property type="term" value="P:protection from non-homologous end joining at telomere"/>
    <property type="evidence" value="ECO:0007669"/>
    <property type="project" value="InterPro"/>
</dbReference>
<evidence type="ECO:0000313" key="4">
    <source>
        <dbReference type="EMBL" id="CAH1782532.1"/>
    </source>
</evidence>
<dbReference type="Proteomes" id="UP000749559">
    <property type="component" value="Unassembled WGS sequence"/>
</dbReference>
<evidence type="ECO:0000259" key="2">
    <source>
        <dbReference type="PROSITE" id="PS50090"/>
    </source>
</evidence>
<accession>A0A8S4NQ94</accession>
<feature type="compositionally biased region" description="Basic and acidic residues" evidence="1">
    <location>
        <begin position="264"/>
        <end position="288"/>
    </location>
</feature>
<dbReference type="GO" id="GO:0042162">
    <property type="term" value="F:telomeric DNA binding"/>
    <property type="evidence" value="ECO:0007669"/>
    <property type="project" value="InterPro"/>
</dbReference>
<organism evidence="4 5">
    <name type="scientific">Owenia fusiformis</name>
    <name type="common">Polychaete worm</name>
    <dbReference type="NCBI Taxonomy" id="6347"/>
    <lineage>
        <taxon>Eukaryota</taxon>
        <taxon>Metazoa</taxon>
        <taxon>Spiralia</taxon>
        <taxon>Lophotrochozoa</taxon>
        <taxon>Annelida</taxon>
        <taxon>Polychaeta</taxon>
        <taxon>Sedentaria</taxon>
        <taxon>Canalipalpata</taxon>
        <taxon>Sabellida</taxon>
        <taxon>Oweniida</taxon>
        <taxon>Oweniidae</taxon>
        <taxon>Owenia</taxon>
    </lineage>
</organism>
<dbReference type="InterPro" id="IPR030657">
    <property type="entry name" value="TERF2"/>
</dbReference>
<dbReference type="CDD" id="cd11660">
    <property type="entry name" value="SANT_TRF"/>
    <property type="match status" value="1"/>
</dbReference>
<dbReference type="InterPro" id="IPR001005">
    <property type="entry name" value="SANT/Myb"/>
</dbReference>
<feature type="region of interest" description="Disordered" evidence="1">
    <location>
        <begin position="264"/>
        <end position="312"/>
    </location>
</feature>
<dbReference type="GO" id="GO:0000781">
    <property type="term" value="C:chromosome, telomeric region"/>
    <property type="evidence" value="ECO:0007669"/>
    <property type="project" value="InterPro"/>
</dbReference>
<dbReference type="OrthoDB" id="608866at2759"/>
<feature type="domain" description="Myb-like" evidence="2">
    <location>
        <begin position="379"/>
        <end position="428"/>
    </location>
</feature>
<evidence type="ECO:0000256" key="1">
    <source>
        <dbReference type="SAM" id="MobiDB-lite"/>
    </source>
</evidence>
<dbReference type="InterPro" id="IPR036507">
    <property type="entry name" value="Telomere_rpt-bd_fac_dimer_sf"/>
</dbReference>
<dbReference type="Gene3D" id="1.10.10.60">
    <property type="entry name" value="Homeodomain-like"/>
    <property type="match status" value="1"/>
</dbReference>
<feature type="domain" description="HTH myb-type" evidence="3">
    <location>
        <begin position="379"/>
        <end position="432"/>
    </location>
</feature>
<dbReference type="Pfam" id="PF00249">
    <property type="entry name" value="Myb_DNA-binding"/>
    <property type="match status" value="1"/>
</dbReference>
<dbReference type="SUPFAM" id="SSF63600">
    <property type="entry name" value="Telomeric repeat binding factor (TRF) dimerisation domain"/>
    <property type="match status" value="1"/>
</dbReference>
<dbReference type="GO" id="GO:0005634">
    <property type="term" value="C:nucleus"/>
    <property type="evidence" value="ECO:0007669"/>
    <property type="project" value="InterPro"/>
</dbReference>
<feature type="non-terminal residue" evidence="4">
    <location>
        <position position="1"/>
    </location>
</feature>
<evidence type="ECO:0000259" key="3">
    <source>
        <dbReference type="PROSITE" id="PS51294"/>
    </source>
</evidence>
<sequence>KMAGEIENKIFKWNLEHFMWRYWNEFVQNKTIDLETNRDFLAGLLALASHTIEGQGEEEANQNWLKVKLILFLTRLVDAESYQTRYNDSEDEEQVGTTLEQSVDLLDGVLQLTPKGIFTQKDIEHAKRNMLRQAVYIVLRDADYAEAEKIMARQERFTKPKAQEDKALKKKLNNFISKEDENNPELQEHNFGNFLTEMTSFLEPLCKTFPTPFLVKAATKVVSEEQRLQRFNNNNNNSIADLSFTESEKGDIKPKLMKLIKAKENSISKEDQSKIDEIRKRNRSERGKKASTHGPTSSTPKKSAEGTLFPAGYGDRKKRRMAVREMVNTAEEERVTWSSDEEATPVSKFARMRQQISPTLLRNRNVSSTSKYKSEKVGRRIPWTLNEEEKLYKAVQKYGVGSWCRIIETGSFPLRRNVQLKDKWRTMLNTKSVDQWIKKYGMY</sequence>
<name>A0A8S4NQ94_OWEFU</name>
<protein>
    <recommendedName>
        <fullName evidence="6">Telomeric repeat binding factor 1</fullName>
    </recommendedName>
</protein>
<gene>
    <name evidence="4" type="ORF">OFUS_LOCUS8971</name>
</gene>
<dbReference type="InterPro" id="IPR009057">
    <property type="entry name" value="Homeodomain-like_sf"/>
</dbReference>
<evidence type="ECO:0008006" key="6">
    <source>
        <dbReference type="Google" id="ProtNLM"/>
    </source>
</evidence>
<dbReference type="Gene3D" id="1.25.40.210">
    <property type="entry name" value="Telomere repeat-binding factor, dimerisation domain"/>
    <property type="match status" value="1"/>
</dbReference>
<dbReference type="InterPro" id="IPR017930">
    <property type="entry name" value="Myb_dom"/>
</dbReference>